<dbReference type="Proteomes" id="UP001223586">
    <property type="component" value="Unassembled WGS sequence"/>
</dbReference>
<keyword evidence="1" id="KW-0472">Membrane</keyword>
<evidence type="ECO:0000313" key="3">
    <source>
        <dbReference type="Proteomes" id="UP001223586"/>
    </source>
</evidence>
<feature type="transmembrane region" description="Helical" evidence="1">
    <location>
        <begin position="103"/>
        <end position="124"/>
    </location>
</feature>
<evidence type="ECO:0000256" key="1">
    <source>
        <dbReference type="SAM" id="Phobius"/>
    </source>
</evidence>
<sequence>MNSRRLFFQRNKQEWKYQYRAIMSIFDWTIILYILVPALFFSGLVYRSWWLETPQWAEGLPVAFLFVLLFLLLWNGHFRTYIKDADRIYLLKKEALFIGLKKYGIRFHYIFEIMIAALLIAIIAPIWMKGFSMSVGSLLLLGATWLAHKWLIMSIKRKWIIFPVKWKRFGFQFAVIFILMITWGVSYYAIILQQIWLLASLSFVQMMLSFYLMKKSYTSVDTFEEDLVIEEQEHVKYIQFIFTFSFEIEKAGKAPSRRSPRLFANSRHIFKNRTPRNAFIEMFIKVMLRNRKYFLSYLQLLGVTNAVVLLLPPIWMKILLSLGSLFMLRMWIALMWSKVMVHHPILLKYRNHPASGESRKFVVIVMMVPFALSLLLFFILSIR</sequence>
<accession>A0ABT9WUB8</accession>
<keyword evidence="1" id="KW-1133">Transmembrane helix</keyword>
<organism evidence="2 3">
    <name type="scientific">Bacillus chungangensis</name>
    <dbReference type="NCBI Taxonomy" id="587633"/>
    <lineage>
        <taxon>Bacteria</taxon>
        <taxon>Bacillati</taxon>
        <taxon>Bacillota</taxon>
        <taxon>Bacilli</taxon>
        <taxon>Bacillales</taxon>
        <taxon>Bacillaceae</taxon>
        <taxon>Bacillus</taxon>
    </lineage>
</organism>
<proteinExistence type="predicted"/>
<feature type="transmembrane region" description="Helical" evidence="1">
    <location>
        <begin position="62"/>
        <end position="82"/>
    </location>
</feature>
<dbReference type="RefSeq" id="WP_307230400.1">
    <property type="nucleotide sequence ID" value="NZ_JAUSTT010000016.1"/>
</dbReference>
<keyword evidence="3" id="KW-1185">Reference proteome</keyword>
<feature type="transmembrane region" description="Helical" evidence="1">
    <location>
        <begin position="293"/>
        <end position="312"/>
    </location>
</feature>
<evidence type="ECO:0000313" key="2">
    <source>
        <dbReference type="EMBL" id="MDQ0176890.1"/>
    </source>
</evidence>
<feature type="transmembrane region" description="Helical" evidence="1">
    <location>
        <begin position="130"/>
        <end position="148"/>
    </location>
</feature>
<name>A0ABT9WUB8_9BACI</name>
<feature type="transmembrane region" description="Helical" evidence="1">
    <location>
        <begin position="361"/>
        <end position="382"/>
    </location>
</feature>
<gene>
    <name evidence="2" type="ORF">J2S08_002748</name>
</gene>
<protein>
    <submittedName>
        <fullName evidence="2">ABC-2 type transport system permease protein</fullName>
    </submittedName>
</protein>
<feature type="transmembrane region" description="Helical" evidence="1">
    <location>
        <begin position="318"/>
        <end position="341"/>
    </location>
</feature>
<feature type="transmembrane region" description="Helical" evidence="1">
    <location>
        <begin position="21"/>
        <end position="42"/>
    </location>
</feature>
<feature type="transmembrane region" description="Helical" evidence="1">
    <location>
        <begin position="195"/>
        <end position="213"/>
    </location>
</feature>
<reference evidence="2 3" key="1">
    <citation type="submission" date="2023-07" db="EMBL/GenBank/DDBJ databases">
        <title>Genomic Encyclopedia of Type Strains, Phase IV (KMG-IV): sequencing the most valuable type-strain genomes for metagenomic binning, comparative biology and taxonomic classification.</title>
        <authorList>
            <person name="Goeker M."/>
        </authorList>
    </citation>
    <scope>NUCLEOTIDE SEQUENCE [LARGE SCALE GENOMIC DNA]</scope>
    <source>
        <strain evidence="2 3">DSM 23837</strain>
    </source>
</reference>
<dbReference type="InterPro" id="IPR010288">
    <property type="entry name" value="EcsB_ABC"/>
</dbReference>
<dbReference type="Pfam" id="PF05975">
    <property type="entry name" value="EcsB"/>
    <property type="match status" value="1"/>
</dbReference>
<keyword evidence="1" id="KW-0812">Transmembrane</keyword>
<dbReference type="EMBL" id="JAUSTT010000016">
    <property type="protein sequence ID" value="MDQ0176890.1"/>
    <property type="molecule type" value="Genomic_DNA"/>
</dbReference>
<comment type="caution">
    <text evidence="2">The sequence shown here is derived from an EMBL/GenBank/DDBJ whole genome shotgun (WGS) entry which is preliminary data.</text>
</comment>
<feature type="transmembrane region" description="Helical" evidence="1">
    <location>
        <begin position="169"/>
        <end position="189"/>
    </location>
</feature>